<dbReference type="Gene3D" id="3.40.50.150">
    <property type="entry name" value="Vaccinia Virus protein VP39"/>
    <property type="match status" value="1"/>
</dbReference>
<organism evidence="13 14">
    <name type="scientific">Sphaerisporangium aureirubrum</name>
    <dbReference type="NCBI Taxonomy" id="1544736"/>
    <lineage>
        <taxon>Bacteria</taxon>
        <taxon>Bacillati</taxon>
        <taxon>Actinomycetota</taxon>
        <taxon>Actinomycetes</taxon>
        <taxon>Streptosporangiales</taxon>
        <taxon>Streptosporangiaceae</taxon>
        <taxon>Sphaerisporangium</taxon>
    </lineage>
</organism>
<dbReference type="SUPFAM" id="SSF53335">
    <property type="entry name" value="S-adenosyl-L-methionine-dependent methyltransferases"/>
    <property type="match status" value="1"/>
</dbReference>
<accession>A0ABW1NDX3</accession>
<dbReference type="PANTHER" id="PTHR11579">
    <property type="entry name" value="PROTEIN-L-ISOASPARTATE O-METHYLTRANSFERASE"/>
    <property type="match status" value="1"/>
</dbReference>
<comment type="similarity">
    <text evidence="2">Belongs to the methyltransferase superfamily. L-isoaspartyl/D-aspartyl protein methyltransferase family.</text>
</comment>
<dbReference type="RefSeq" id="WP_380748120.1">
    <property type="nucleotide sequence ID" value="NZ_JBHSRF010000007.1"/>
</dbReference>
<sequence>MMHARTLAAHLIQERVLNPGEHDSQAWLAALQTVPRYPFVPTRAWAEPRDNRQPHLIDRDAAPAHWWEALYSDTTIVTQRGDGAAQIDDIAAPATSSLSCPRIALQMLRLLNLTKDHEHQQDVLEIGTGTGWTAAMLDWRTGAAGRVTTLEVDERIAAQARDNLAYCGRGTVNVVTGDGTHGHFRGTAYDRVHVTCGVRDIPYAWVEQTRPGGVIVAPWMPAHGQWGELLQLLVRGDGTAMGRFHAHARFMMLRTQRVPRHWPPYDGPSIQSAGTVPPRLTTLRDAGFGLFLAMAAPHLVVTDVGLEEITGRGLVYTMRLRELGGDSWAVAAASRELGPVDVRQGGGPRRLWDELEAAHTSWRRAGMPGREQFGMTVSAGGQRLWLDNPNQPQGEDPYR</sequence>
<dbReference type="Pfam" id="PF01135">
    <property type="entry name" value="PCMT"/>
    <property type="match status" value="1"/>
</dbReference>
<dbReference type="Proteomes" id="UP001596137">
    <property type="component" value="Unassembled WGS sequence"/>
</dbReference>
<keyword evidence="7" id="KW-0808">Transferase</keyword>
<evidence type="ECO:0000256" key="8">
    <source>
        <dbReference type="ARBA" id="ARBA00022691"/>
    </source>
</evidence>
<dbReference type="GO" id="GO:0008168">
    <property type="term" value="F:methyltransferase activity"/>
    <property type="evidence" value="ECO:0007669"/>
    <property type="project" value="UniProtKB-KW"/>
</dbReference>
<feature type="region of interest" description="Disordered" evidence="12">
    <location>
        <begin position="380"/>
        <end position="399"/>
    </location>
</feature>
<protein>
    <recommendedName>
        <fullName evidence="4">Protein-L-isoaspartate O-methyltransferase</fullName>
        <ecNumber evidence="3">2.1.1.77</ecNumber>
    </recommendedName>
    <alternativeName>
        <fullName evidence="11">L-isoaspartyl protein carboxyl methyltransferase</fullName>
    </alternativeName>
    <alternativeName>
        <fullName evidence="9">Protein L-isoaspartyl methyltransferase</fullName>
    </alternativeName>
    <alternativeName>
        <fullName evidence="10">Protein-beta-aspartate methyltransferase</fullName>
    </alternativeName>
</protein>
<dbReference type="PANTHER" id="PTHR11579:SF0">
    <property type="entry name" value="PROTEIN-L-ISOASPARTATE(D-ASPARTATE) O-METHYLTRANSFERASE"/>
    <property type="match status" value="1"/>
</dbReference>
<gene>
    <name evidence="13" type="ORF">ACFP1K_06880</name>
</gene>
<dbReference type="EC" id="2.1.1.77" evidence="3"/>
<dbReference type="CDD" id="cd02440">
    <property type="entry name" value="AdoMet_MTases"/>
    <property type="match status" value="1"/>
</dbReference>
<keyword evidence="6 13" id="KW-0489">Methyltransferase</keyword>
<evidence type="ECO:0000313" key="14">
    <source>
        <dbReference type="Proteomes" id="UP001596137"/>
    </source>
</evidence>
<evidence type="ECO:0000313" key="13">
    <source>
        <dbReference type="EMBL" id="MFC6080879.1"/>
    </source>
</evidence>
<evidence type="ECO:0000256" key="10">
    <source>
        <dbReference type="ARBA" id="ARBA00031323"/>
    </source>
</evidence>
<name>A0ABW1NDX3_9ACTN</name>
<keyword evidence="5" id="KW-0963">Cytoplasm</keyword>
<evidence type="ECO:0000256" key="11">
    <source>
        <dbReference type="ARBA" id="ARBA00031350"/>
    </source>
</evidence>
<evidence type="ECO:0000256" key="6">
    <source>
        <dbReference type="ARBA" id="ARBA00022603"/>
    </source>
</evidence>
<keyword evidence="8" id="KW-0949">S-adenosyl-L-methionine</keyword>
<evidence type="ECO:0000256" key="1">
    <source>
        <dbReference type="ARBA" id="ARBA00004496"/>
    </source>
</evidence>
<evidence type="ECO:0000256" key="12">
    <source>
        <dbReference type="SAM" id="MobiDB-lite"/>
    </source>
</evidence>
<evidence type="ECO:0000256" key="5">
    <source>
        <dbReference type="ARBA" id="ARBA00022490"/>
    </source>
</evidence>
<comment type="caution">
    <text evidence="13">The sequence shown here is derived from an EMBL/GenBank/DDBJ whole genome shotgun (WGS) entry which is preliminary data.</text>
</comment>
<proteinExistence type="inferred from homology"/>
<dbReference type="InterPro" id="IPR029063">
    <property type="entry name" value="SAM-dependent_MTases_sf"/>
</dbReference>
<evidence type="ECO:0000256" key="3">
    <source>
        <dbReference type="ARBA" id="ARBA00011890"/>
    </source>
</evidence>
<evidence type="ECO:0000256" key="2">
    <source>
        <dbReference type="ARBA" id="ARBA00005369"/>
    </source>
</evidence>
<reference evidence="14" key="1">
    <citation type="journal article" date="2019" name="Int. J. Syst. Evol. Microbiol.">
        <title>The Global Catalogue of Microorganisms (GCM) 10K type strain sequencing project: providing services to taxonomists for standard genome sequencing and annotation.</title>
        <authorList>
            <consortium name="The Broad Institute Genomics Platform"/>
            <consortium name="The Broad Institute Genome Sequencing Center for Infectious Disease"/>
            <person name="Wu L."/>
            <person name="Ma J."/>
        </authorList>
    </citation>
    <scope>NUCLEOTIDE SEQUENCE [LARGE SCALE GENOMIC DNA]</scope>
    <source>
        <strain evidence="14">JCM 30346</strain>
    </source>
</reference>
<comment type="subcellular location">
    <subcellularLocation>
        <location evidence="1">Cytoplasm</location>
    </subcellularLocation>
</comment>
<keyword evidence="14" id="KW-1185">Reference proteome</keyword>
<evidence type="ECO:0000256" key="7">
    <source>
        <dbReference type="ARBA" id="ARBA00022679"/>
    </source>
</evidence>
<dbReference type="EMBL" id="JBHSRF010000007">
    <property type="protein sequence ID" value="MFC6080879.1"/>
    <property type="molecule type" value="Genomic_DNA"/>
</dbReference>
<dbReference type="GO" id="GO:0032259">
    <property type="term" value="P:methylation"/>
    <property type="evidence" value="ECO:0007669"/>
    <property type="project" value="UniProtKB-KW"/>
</dbReference>
<evidence type="ECO:0000256" key="9">
    <source>
        <dbReference type="ARBA" id="ARBA00030757"/>
    </source>
</evidence>
<dbReference type="InterPro" id="IPR000682">
    <property type="entry name" value="PCMT"/>
</dbReference>
<evidence type="ECO:0000256" key="4">
    <source>
        <dbReference type="ARBA" id="ARBA00013346"/>
    </source>
</evidence>